<dbReference type="Gene3D" id="3.30.300.20">
    <property type="match status" value="1"/>
</dbReference>
<dbReference type="AlphaFoldDB" id="A0AAE7U7Q1"/>
<gene>
    <name evidence="1" type="ORF">KYI11_08755</name>
</gene>
<dbReference type="InterPro" id="IPR036102">
    <property type="entry name" value="OsmC/Ohrsf"/>
</dbReference>
<evidence type="ECO:0000313" key="2">
    <source>
        <dbReference type="Proteomes" id="UP000826802"/>
    </source>
</evidence>
<sequence>MVKHTFKCTAKFTGGYNGVGTIENKHLKSQISIPEEMNGPDIGTNPDEMLMSAAATCFTITLSSYFEKNNLYTEVDHVDATATISVDKGLQTYESISYQVHLKSVEDNDQEVNIPKLKRIIEKAENNCMITKALKGNVVVSIESILLDNSYII</sequence>
<dbReference type="PANTHER" id="PTHR42830:SF2">
    <property type="entry name" value="OSMC_OHR FAMILY PROTEIN"/>
    <property type="match status" value="1"/>
</dbReference>
<dbReference type="InterPro" id="IPR003718">
    <property type="entry name" value="OsmC/Ohr_fam"/>
</dbReference>
<organism evidence="1 2">
    <name type="scientific">Macrococcoides bohemicum</name>
    <dbReference type="NCBI Taxonomy" id="1903056"/>
    <lineage>
        <taxon>Bacteria</taxon>
        <taxon>Bacillati</taxon>
        <taxon>Bacillota</taxon>
        <taxon>Bacilli</taxon>
        <taxon>Bacillales</taxon>
        <taxon>Staphylococcaceae</taxon>
        <taxon>Macrococcoides</taxon>
    </lineage>
</organism>
<dbReference type="SUPFAM" id="SSF82784">
    <property type="entry name" value="OsmC-like"/>
    <property type="match status" value="1"/>
</dbReference>
<reference evidence="1 2" key="1">
    <citation type="submission" date="2021-07" db="EMBL/GenBank/DDBJ databases">
        <title>Prevalence and characterization of methicillin-resistant Macrococcus spp. in food producing animals and meat in Switzerland in 2019.</title>
        <authorList>
            <person name="Keller J.E."/>
            <person name="Schwendener S."/>
            <person name="Neuenschwander J."/>
            <person name="Overesch G."/>
            <person name="Perreten V."/>
        </authorList>
    </citation>
    <scope>NUCLEOTIDE SEQUENCE [LARGE SCALE GENOMIC DNA]</scope>
    <source>
        <strain evidence="1 2">19Msa0936</strain>
    </source>
</reference>
<accession>A0AAE7U7Q1</accession>
<name>A0AAE7U7Q1_9STAP</name>
<dbReference type="Pfam" id="PF02566">
    <property type="entry name" value="OsmC"/>
    <property type="match status" value="1"/>
</dbReference>
<dbReference type="InterPro" id="IPR052707">
    <property type="entry name" value="OsmC_Ohr_Peroxiredoxin"/>
</dbReference>
<protein>
    <submittedName>
        <fullName evidence="1">OsmC family protein</fullName>
    </submittedName>
</protein>
<dbReference type="Proteomes" id="UP000826802">
    <property type="component" value="Chromosome"/>
</dbReference>
<dbReference type="GeneID" id="99098055"/>
<dbReference type="PANTHER" id="PTHR42830">
    <property type="entry name" value="OSMOTICALLY INDUCIBLE FAMILY PROTEIN"/>
    <property type="match status" value="1"/>
</dbReference>
<proteinExistence type="predicted"/>
<dbReference type="EMBL" id="CP079981">
    <property type="protein sequence ID" value="QYA41723.1"/>
    <property type="molecule type" value="Genomic_DNA"/>
</dbReference>
<keyword evidence="2" id="KW-1185">Reference proteome</keyword>
<dbReference type="InterPro" id="IPR015946">
    <property type="entry name" value="KH_dom-like_a/b"/>
</dbReference>
<evidence type="ECO:0000313" key="1">
    <source>
        <dbReference type="EMBL" id="QYA41723.1"/>
    </source>
</evidence>
<dbReference type="RefSeq" id="WP_203545620.1">
    <property type="nucleotide sequence ID" value="NZ_CP054482.1"/>
</dbReference>